<organism evidence="2 3">
    <name type="scientific">Stylosanthes scabra</name>
    <dbReference type="NCBI Taxonomy" id="79078"/>
    <lineage>
        <taxon>Eukaryota</taxon>
        <taxon>Viridiplantae</taxon>
        <taxon>Streptophyta</taxon>
        <taxon>Embryophyta</taxon>
        <taxon>Tracheophyta</taxon>
        <taxon>Spermatophyta</taxon>
        <taxon>Magnoliopsida</taxon>
        <taxon>eudicotyledons</taxon>
        <taxon>Gunneridae</taxon>
        <taxon>Pentapetalae</taxon>
        <taxon>rosids</taxon>
        <taxon>fabids</taxon>
        <taxon>Fabales</taxon>
        <taxon>Fabaceae</taxon>
        <taxon>Papilionoideae</taxon>
        <taxon>50 kb inversion clade</taxon>
        <taxon>dalbergioids sensu lato</taxon>
        <taxon>Dalbergieae</taxon>
        <taxon>Pterocarpus clade</taxon>
        <taxon>Stylosanthes</taxon>
    </lineage>
</organism>
<evidence type="ECO:0000256" key="1">
    <source>
        <dbReference type="SAM" id="MobiDB-lite"/>
    </source>
</evidence>
<sequence length="100" mass="11345">MQTVSPSQARFQKTASTIQNSSISFSFPTKIKSFSFCNKKTSSERTQRSTRTKRSHPGSSTKKSNNIEEDELNKTNELTTFETEKTSSQTQRITSEELNN</sequence>
<gene>
    <name evidence="2" type="ORF">PIB30_026138</name>
</gene>
<feature type="region of interest" description="Disordered" evidence="1">
    <location>
        <begin position="1"/>
        <end position="22"/>
    </location>
</feature>
<protein>
    <submittedName>
        <fullName evidence="2">Uncharacterized protein</fullName>
    </submittedName>
</protein>
<accession>A0ABU6U953</accession>
<dbReference type="Proteomes" id="UP001341840">
    <property type="component" value="Unassembled WGS sequence"/>
</dbReference>
<name>A0ABU6U953_9FABA</name>
<feature type="region of interest" description="Disordered" evidence="1">
    <location>
        <begin position="37"/>
        <end position="100"/>
    </location>
</feature>
<proteinExistence type="predicted"/>
<evidence type="ECO:0000313" key="3">
    <source>
        <dbReference type="Proteomes" id="UP001341840"/>
    </source>
</evidence>
<comment type="caution">
    <text evidence="2">The sequence shown here is derived from an EMBL/GenBank/DDBJ whole genome shotgun (WGS) entry which is preliminary data.</text>
</comment>
<keyword evidence="3" id="KW-1185">Reference proteome</keyword>
<feature type="compositionally biased region" description="Polar residues" evidence="1">
    <location>
        <begin position="75"/>
        <end position="100"/>
    </location>
</feature>
<reference evidence="2 3" key="1">
    <citation type="journal article" date="2023" name="Plants (Basel)">
        <title>Bridging the Gap: Combining Genomics and Transcriptomics Approaches to Understand Stylosanthes scabra, an Orphan Legume from the Brazilian Caatinga.</title>
        <authorList>
            <person name="Ferreira-Neto J.R.C."/>
            <person name="da Silva M.D."/>
            <person name="Binneck E."/>
            <person name="de Melo N.F."/>
            <person name="da Silva R.H."/>
            <person name="de Melo A.L.T.M."/>
            <person name="Pandolfi V."/>
            <person name="Bustamante F.O."/>
            <person name="Brasileiro-Vidal A.C."/>
            <person name="Benko-Iseppon A.M."/>
        </authorList>
    </citation>
    <scope>NUCLEOTIDE SEQUENCE [LARGE SCALE GENOMIC DNA]</scope>
    <source>
        <tissue evidence="2">Leaves</tissue>
    </source>
</reference>
<dbReference type="EMBL" id="JASCZI010120926">
    <property type="protein sequence ID" value="MED6157742.1"/>
    <property type="molecule type" value="Genomic_DNA"/>
</dbReference>
<evidence type="ECO:0000313" key="2">
    <source>
        <dbReference type="EMBL" id="MED6157742.1"/>
    </source>
</evidence>